<dbReference type="InterPro" id="IPR002843">
    <property type="entry name" value="ATPase_V0-cplx_csu/dsu"/>
</dbReference>
<dbReference type="Gene3D" id="1.20.1690.10">
    <property type="entry name" value="V-type ATP synthase subunit C domain"/>
    <property type="match status" value="2"/>
</dbReference>
<evidence type="ECO:0008006" key="6">
    <source>
        <dbReference type="Google" id="ProtNLM"/>
    </source>
</evidence>
<evidence type="ECO:0000256" key="3">
    <source>
        <dbReference type="ARBA" id="ARBA00023065"/>
    </source>
</evidence>
<evidence type="ECO:0000313" key="4">
    <source>
        <dbReference type="EMBL" id="OYD16483.1"/>
    </source>
</evidence>
<accession>A0A235BVP5</accession>
<dbReference type="InterPro" id="IPR044911">
    <property type="entry name" value="V-type_ATPase_csu/dsu_dom_3"/>
</dbReference>
<dbReference type="GO" id="GO:0046961">
    <property type="term" value="F:proton-transporting ATPase activity, rotational mechanism"/>
    <property type="evidence" value="ECO:0007669"/>
    <property type="project" value="InterPro"/>
</dbReference>
<gene>
    <name evidence="4" type="ORF">CH330_02680</name>
</gene>
<dbReference type="EMBL" id="NOZP01000048">
    <property type="protein sequence ID" value="OYD16483.1"/>
    <property type="molecule type" value="Genomic_DNA"/>
</dbReference>
<dbReference type="PANTHER" id="PTHR38682:SF1">
    <property type="entry name" value="V-TYPE ATP SYNTHASE SUBUNIT C"/>
    <property type="match status" value="1"/>
</dbReference>
<comment type="caution">
    <text evidence="4">The sequence shown here is derived from an EMBL/GenBank/DDBJ whole genome shotgun (WGS) entry which is preliminary data.</text>
</comment>
<organism evidence="4 5">
    <name type="scientific">candidate division WOR-3 bacterium JGI_Cruoil_03_51_56</name>
    <dbReference type="NCBI Taxonomy" id="1973747"/>
    <lineage>
        <taxon>Bacteria</taxon>
        <taxon>Bacteria division WOR-3</taxon>
    </lineage>
</organism>
<dbReference type="AlphaFoldDB" id="A0A235BVP5"/>
<dbReference type="InterPro" id="IPR036079">
    <property type="entry name" value="ATPase_csu/dsu_sf"/>
</dbReference>
<dbReference type="Proteomes" id="UP000215559">
    <property type="component" value="Unassembled WGS sequence"/>
</dbReference>
<protein>
    <recommendedName>
        <fullName evidence="6">V-type ATP synthase subunit C</fullName>
    </recommendedName>
</protein>
<evidence type="ECO:0000256" key="2">
    <source>
        <dbReference type="ARBA" id="ARBA00022448"/>
    </source>
</evidence>
<name>A0A235BVP5_UNCW3</name>
<dbReference type="InterPro" id="IPR050873">
    <property type="entry name" value="V-ATPase_V0D/AC39_subunit"/>
</dbReference>
<evidence type="ECO:0000313" key="5">
    <source>
        <dbReference type="Proteomes" id="UP000215559"/>
    </source>
</evidence>
<dbReference type="InterPro" id="IPR035067">
    <property type="entry name" value="V-type_ATPase_csu/dsu"/>
</dbReference>
<evidence type="ECO:0000256" key="1">
    <source>
        <dbReference type="ARBA" id="ARBA00006709"/>
    </source>
</evidence>
<reference evidence="4 5" key="1">
    <citation type="submission" date="2017-07" db="EMBL/GenBank/DDBJ databases">
        <title>Recovery of genomes from metagenomes via a dereplication, aggregation, and scoring strategy.</title>
        <authorList>
            <person name="Sieber C.M."/>
            <person name="Probst A.J."/>
            <person name="Sharrar A."/>
            <person name="Thomas B.C."/>
            <person name="Hess M."/>
            <person name="Tringe S.G."/>
            <person name="Banfield J.F."/>
        </authorList>
    </citation>
    <scope>NUCLEOTIDE SEQUENCE [LARGE SCALE GENOMIC DNA]</scope>
    <source>
        <strain evidence="4">JGI_Cruoil_03_51_56</strain>
    </source>
</reference>
<comment type="similarity">
    <text evidence="1">Belongs to the V-ATPase V0D/AC39 subunit family.</text>
</comment>
<dbReference type="Pfam" id="PF01992">
    <property type="entry name" value="vATP-synt_AC39"/>
    <property type="match status" value="1"/>
</dbReference>
<proteinExistence type="inferred from homology"/>
<sequence>MKWSGSTKYGFAVGRVRFLETTLLDRGRYDRLIQVSDLSGMRTVLTDTVYGRFLGERDAGVNLEKVFISAGSDNFSFLTEYCINPWVLNIFRLGADICNLKTVLKERVADIKPDLTRQFHQGNWNNEALSDLAEERPRAKPVQVRNVITSVLRDYEKEHDPALLDFRLDQLEQEMALELASRSPFLTGLFLLHADIENLRTFIRVRVLGKAQALLDRAFLPGGSIAVSFLASLLKENWDAVVTRFCFSLYRRLIENGAGYAVTRGSLVRMERLSREMELSYLRQTRYATFGYEPLVSYYLFRENELTNLRQIYAAKKAGMPREEQKELVAYVD</sequence>
<keyword evidence="2" id="KW-0813">Transport</keyword>
<dbReference type="Gene3D" id="1.10.132.50">
    <property type="entry name" value="ATP synthase (C/AC39) subunit, domain 3"/>
    <property type="match status" value="1"/>
</dbReference>
<dbReference type="SUPFAM" id="SSF103486">
    <property type="entry name" value="V-type ATP synthase subunit C"/>
    <property type="match status" value="1"/>
</dbReference>
<keyword evidence="3" id="KW-0406">Ion transport</keyword>
<dbReference type="PANTHER" id="PTHR38682">
    <property type="entry name" value="V-TYPE ATP SYNTHASE SUBUNIT C"/>
    <property type="match status" value="1"/>
</dbReference>